<dbReference type="AlphaFoldDB" id="A0AAU8JLN8"/>
<dbReference type="InterPro" id="IPR019117">
    <property type="entry name" value="CRISPR-assoc_protein_Cmr3"/>
</dbReference>
<gene>
    <name evidence="1" type="ORF">ABWT76_001911</name>
</gene>
<accession>A0AAU8JLN8</accession>
<proteinExistence type="predicted"/>
<dbReference type="EMBL" id="CP159837">
    <property type="protein sequence ID" value="XCM39023.1"/>
    <property type="molecule type" value="Genomic_DNA"/>
</dbReference>
<organism evidence="1">
    <name type="scientific">Planktothricoides raciborskii GIHE-MW2</name>
    <dbReference type="NCBI Taxonomy" id="2792601"/>
    <lineage>
        <taxon>Bacteria</taxon>
        <taxon>Bacillati</taxon>
        <taxon>Cyanobacteriota</taxon>
        <taxon>Cyanophyceae</taxon>
        <taxon>Oscillatoriophycideae</taxon>
        <taxon>Oscillatoriales</taxon>
        <taxon>Oscillatoriaceae</taxon>
        <taxon>Planktothricoides</taxon>
    </lineage>
</organism>
<name>A0AAU8JLN8_9CYAN</name>
<reference evidence="1" key="1">
    <citation type="submission" date="2024-07" db="EMBL/GenBank/DDBJ databases">
        <authorList>
            <person name="Kim Y.J."/>
            <person name="Jeong J.Y."/>
        </authorList>
    </citation>
    <scope>NUCLEOTIDE SEQUENCE</scope>
    <source>
        <strain evidence="1">GIHE-MW2</strain>
    </source>
</reference>
<dbReference type="RefSeq" id="WP_354636009.1">
    <property type="nucleotide sequence ID" value="NZ_CP159837.1"/>
</dbReference>
<sequence>MFKYLITIQPLGFMYGSAGAFLSPENLVGRSGSKFPPDAATLSGLFFSSNKDRQFALHEKLRDELYIAGPFWAMVGNEEYFYVPLPRHKVIKENTSDEWLIQSHKWCLKSKNDSAENGYEKQQADNNEDESEYHWLKIDYWDSDPEDIRYSRTDNPPSVAAQCWEYVSILHPQMKKNQRHVLSEDGLFIENAVRMKDDTCLVYLSTYPLAKGWYQFGGESHIVEINTIELPEDSPILEHLRTPIKRAFALITPGVWGSNHLSYRYPKPKNHKFAADNNKIKLLTDKAVPYRYRIGYGDKKKEEFQTRTQGRLSRGRYAVPAGSVYVLPEPLNNIWDDFPLEWFPEEGLLKKFGCGLCLPVKIEGVDD</sequence>
<dbReference type="Pfam" id="PF09700">
    <property type="entry name" value="Cas_Cmr3"/>
    <property type="match status" value="1"/>
</dbReference>
<evidence type="ECO:0000313" key="1">
    <source>
        <dbReference type="EMBL" id="XCM39023.1"/>
    </source>
</evidence>
<protein>
    <submittedName>
        <fullName evidence="1">Type III-B CRISPR module-associated Cmr3 family protein</fullName>
    </submittedName>
</protein>